<accession>A0A840PDE8</accession>
<evidence type="ECO:0000256" key="1">
    <source>
        <dbReference type="SAM" id="Phobius"/>
    </source>
</evidence>
<dbReference type="PANTHER" id="PTHR40763:SF4">
    <property type="entry name" value="DUF1707 DOMAIN-CONTAINING PROTEIN"/>
    <property type="match status" value="1"/>
</dbReference>
<dbReference type="EMBL" id="JACHGN010000029">
    <property type="protein sequence ID" value="MBB5139434.1"/>
    <property type="molecule type" value="Genomic_DNA"/>
</dbReference>
<keyword evidence="4" id="KW-1185">Reference proteome</keyword>
<evidence type="ECO:0000313" key="4">
    <source>
        <dbReference type="Proteomes" id="UP000578449"/>
    </source>
</evidence>
<feature type="transmembrane region" description="Helical" evidence="1">
    <location>
        <begin position="119"/>
        <end position="140"/>
    </location>
</feature>
<evidence type="ECO:0000313" key="3">
    <source>
        <dbReference type="EMBL" id="MBB5139434.1"/>
    </source>
</evidence>
<dbReference type="Pfam" id="PF08044">
    <property type="entry name" value="DUF1707"/>
    <property type="match status" value="1"/>
</dbReference>
<organism evidence="3 4">
    <name type="scientific">Thermocatellispora tengchongensis</name>
    <dbReference type="NCBI Taxonomy" id="1073253"/>
    <lineage>
        <taxon>Bacteria</taxon>
        <taxon>Bacillati</taxon>
        <taxon>Actinomycetota</taxon>
        <taxon>Actinomycetes</taxon>
        <taxon>Streptosporangiales</taxon>
        <taxon>Streptosporangiaceae</taxon>
        <taxon>Thermocatellispora</taxon>
    </lineage>
</organism>
<comment type="caution">
    <text evidence="3">The sequence shown here is derived from an EMBL/GenBank/DDBJ whole genome shotgun (WGS) entry which is preliminary data.</text>
</comment>
<dbReference type="PANTHER" id="PTHR40763">
    <property type="entry name" value="MEMBRANE PROTEIN-RELATED"/>
    <property type="match status" value="1"/>
</dbReference>
<name>A0A840PDE8_9ACTN</name>
<sequence length="150" mass="16927">MAQSPEMRASDADRDRVAQVLRENFAEGRLTSEEFDERLERLYQSKTYGELAVLTNDLPATDLRLYRERAETPAKRAQKSRKRAQTLSAMWVPWAMASGINWVIWVLVSMSSDGPVYPWPLWVMGPWGVVLLVITLATGLGSGDSRRSSP</sequence>
<keyword evidence="1" id="KW-0812">Transmembrane</keyword>
<keyword evidence="1" id="KW-0472">Membrane</keyword>
<protein>
    <recommendedName>
        <fullName evidence="2">DUF1707 domain-containing protein</fullName>
    </recommendedName>
</protein>
<evidence type="ECO:0000259" key="2">
    <source>
        <dbReference type="Pfam" id="PF08044"/>
    </source>
</evidence>
<dbReference type="Proteomes" id="UP000578449">
    <property type="component" value="Unassembled WGS sequence"/>
</dbReference>
<feature type="domain" description="DUF1707" evidence="2">
    <location>
        <begin position="7"/>
        <end position="59"/>
    </location>
</feature>
<gene>
    <name evidence="3" type="ORF">HNP84_009197</name>
</gene>
<dbReference type="RefSeq" id="WP_185056258.1">
    <property type="nucleotide sequence ID" value="NZ_JACHGN010000029.1"/>
</dbReference>
<feature type="transmembrane region" description="Helical" evidence="1">
    <location>
        <begin position="86"/>
        <end position="107"/>
    </location>
</feature>
<dbReference type="InterPro" id="IPR012551">
    <property type="entry name" value="DUF1707_SHOCT-like"/>
</dbReference>
<proteinExistence type="predicted"/>
<reference evidence="3 4" key="1">
    <citation type="submission" date="2020-08" db="EMBL/GenBank/DDBJ databases">
        <title>Genomic Encyclopedia of Type Strains, Phase IV (KMG-IV): sequencing the most valuable type-strain genomes for metagenomic binning, comparative biology and taxonomic classification.</title>
        <authorList>
            <person name="Goeker M."/>
        </authorList>
    </citation>
    <scope>NUCLEOTIDE SEQUENCE [LARGE SCALE GENOMIC DNA]</scope>
    <source>
        <strain evidence="3 4">DSM 45615</strain>
    </source>
</reference>
<keyword evidence="1" id="KW-1133">Transmembrane helix</keyword>
<dbReference type="AlphaFoldDB" id="A0A840PDE8"/>